<gene>
    <name evidence="1" type="ORF">M8H41_24860</name>
</gene>
<protein>
    <submittedName>
        <fullName evidence="1">Uncharacterized protein</fullName>
    </submittedName>
</protein>
<organism evidence="1 2">
    <name type="scientific">Desulfosporosinus nitroreducens</name>
    <dbReference type="NCBI Taxonomy" id="2018668"/>
    <lineage>
        <taxon>Bacteria</taxon>
        <taxon>Bacillati</taxon>
        <taxon>Bacillota</taxon>
        <taxon>Clostridia</taxon>
        <taxon>Eubacteriales</taxon>
        <taxon>Desulfitobacteriaceae</taxon>
        <taxon>Desulfosporosinus</taxon>
    </lineage>
</organism>
<sequence length="56" mass="6312">MDFNSGVLVNGIDLGFINKMIDSVKENPEKGQRTYKAHRYGWAVLNQNLQSAISRS</sequence>
<accession>A0ABT8QXE4</accession>
<comment type="caution">
    <text evidence="1">The sequence shown here is derived from an EMBL/GenBank/DDBJ whole genome shotgun (WGS) entry which is preliminary data.</text>
</comment>
<proteinExistence type="predicted"/>
<keyword evidence="2" id="KW-1185">Reference proteome</keyword>
<evidence type="ECO:0000313" key="1">
    <source>
        <dbReference type="EMBL" id="MDO0826017.1"/>
    </source>
</evidence>
<reference evidence="1" key="1">
    <citation type="submission" date="2022-05" db="EMBL/GenBank/DDBJ databases">
        <title>Expanded diversity of anoxic marine methylotrophy in a Black Sea sulfate reducing microorganism.</title>
        <authorList>
            <person name="Fischer P.Q."/>
            <person name="Stams A.J.M."/>
            <person name="Villanueva L."/>
            <person name="Sousa D.Z."/>
        </authorList>
    </citation>
    <scope>NUCLEOTIDE SEQUENCE</scope>
    <source>
        <strain evidence="1">P130</strain>
    </source>
</reference>
<dbReference type="EMBL" id="JAMJEV010000042">
    <property type="protein sequence ID" value="MDO0826017.1"/>
    <property type="molecule type" value="Genomic_DNA"/>
</dbReference>
<name>A0ABT8QXE4_9FIRM</name>
<dbReference type="Proteomes" id="UP001176021">
    <property type="component" value="Unassembled WGS sequence"/>
</dbReference>
<evidence type="ECO:0000313" key="2">
    <source>
        <dbReference type="Proteomes" id="UP001176021"/>
    </source>
</evidence>
<dbReference type="RefSeq" id="WP_302050367.1">
    <property type="nucleotide sequence ID" value="NZ_JAMJEV010000042.1"/>
</dbReference>